<reference evidence="1" key="1">
    <citation type="submission" date="2022-12" db="EMBL/GenBank/DDBJ databases">
        <title>Chromosome-Level Genome Assembly of Japanese Cedar (Cryptomeriajaponica D. Don).</title>
        <authorList>
            <person name="Fujino T."/>
            <person name="Yamaguchi K."/>
            <person name="Yokoyama T."/>
            <person name="Hamanaka T."/>
            <person name="Harazono Y."/>
            <person name="Kamada H."/>
            <person name="Kobayashi W."/>
            <person name="Ujino-Ihara T."/>
            <person name="Uchiyama K."/>
            <person name="Matsumoto A."/>
            <person name="Izuno A."/>
            <person name="Tsumura Y."/>
            <person name="Toyoda A."/>
            <person name="Shigenobu S."/>
            <person name="Moriguchi Y."/>
            <person name="Ueno S."/>
            <person name="Kasahara M."/>
        </authorList>
    </citation>
    <scope>NUCLEOTIDE SEQUENCE</scope>
</reference>
<sequence>MKAYKLAATEKEILSSLDHPFLPSLLTYFDKTFSESTI</sequence>
<evidence type="ECO:0000313" key="1">
    <source>
        <dbReference type="EMBL" id="GLJ59833.1"/>
    </source>
</evidence>
<proteinExistence type="predicted"/>
<accession>A0AAD3NVF3</accession>
<comment type="caution">
    <text evidence="1">The sequence shown here is derived from an EMBL/GenBank/DDBJ whole genome shotgun (WGS) entry which is preliminary data.</text>
</comment>
<protein>
    <recommendedName>
        <fullName evidence="3">Protein kinase domain-containing protein</fullName>
    </recommendedName>
</protein>
<evidence type="ECO:0008006" key="3">
    <source>
        <dbReference type="Google" id="ProtNLM"/>
    </source>
</evidence>
<keyword evidence="2" id="KW-1185">Reference proteome</keyword>
<organism evidence="1 2">
    <name type="scientific">Cryptomeria japonica</name>
    <name type="common">Japanese cedar</name>
    <name type="synonym">Cupressus japonica</name>
    <dbReference type="NCBI Taxonomy" id="3369"/>
    <lineage>
        <taxon>Eukaryota</taxon>
        <taxon>Viridiplantae</taxon>
        <taxon>Streptophyta</taxon>
        <taxon>Embryophyta</taxon>
        <taxon>Tracheophyta</taxon>
        <taxon>Spermatophyta</taxon>
        <taxon>Pinopsida</taxon>
        <taxon>Pinidae</taxon>
        <taxon>Conifers II</taxon>
        <taxon>Cupressales</taxon>
        <taxon>Cupressaceae</taxon>
        <taxon>Cryptomeria</taxon>
    </lineage>
</organism>
<feature type="non-terminal residue" evidence="1">
    <location>
        <position position="38"/>
    </location>
</feature>
<name>A0AAD3NVF3_CRYJA</name>
<gene>
    <name evidence="1" type="ORF">SUGI_1524460</name>
</gene>
<evidence type="ECO:0000313" key="2">
    <source>
        <dbReference type="Proteomes" id="UP001234787"/>
    </source>
</evidence>
<dbReference type="AlphaFoldDB" id="A0AAD3NVF3"/>
<dbReference type="EMBL" id="BSEH01001849">
    <property type="protein sequence ID" value="GLJ59833.1"/>
    <property type="molecule type" value="Genomic_DNA"/>
</dbReference>
<dbReference type="Proteomes" id="UP001234787">
    <property type="component" value="Unassembled WGS sequence"/>
</dbReference>